<evidence type="ECO:0000259" key="2">
    <source>
        <dbReference type="Pfam" id="PF04677"/>
    </source>
</evidence>
<dbReference type="Pfam" id="PF04677">
    <property type="entry name" value="CwfJ_C_1"/>
    <property type="match status" value="1"/>
</dbReference>
<feature type="domain" description="Cwf19-like C-terminal" evidence="2">
    <location>
        <begin position="307"/>
        <end position="429"/>
    </location>
</feature>
<dbReference type="SUPFAM" id="SSF56300">
    <property type="entry name" value="Metallo-dependent phosphatases"/>
    <property type="match status" value="1"/>
</dbReference>
<comment type="caution">
    <text evidence="3">The sequence shown here is derived from an EMBL/GenBank/DDBJ whole genome shotgun (WGS) entry which is preliminary data.</text>
</comment>
<dbReference type="Pfam" id="PF04676">
    <property type="entry name" value="CwfJ_C_2"/>
    <property type="match status" value="1"/>
</dbReference>
<dbReference type="Proteomes" id="UP000242814">
    <property type="component" value="Unassembled WGS sequence"/>
</dbReference>
<dbReference type="GO" id="GO:0061632">
    <property type="term" value="F:RNA lariat debranching enzyme activator activity"/>
    <property type="evidence" value="ECO:0007669"/>
    <property type="project" value="TreeGrafter"/>
</dbReference>
<evidence type="ECO:0000313" key="3">
    <source>
        <dbReference type="EMBL" id="ODH37688.1"/>
    </source>
</evidence>
<organism evidence="3 4">
    <name type="scientific">Paracoccidioides brasiliensis</name>
    <dbReference type="NCBI Taxonomy" id="121759"/>
    <lineage>
        <taxon>Eukaryota</taxon>
        <taxon>Fungi</taxon>
        <taxon>Dikarya</taxon>
        <taxon>Ascomycota</taxon>
        <taxon>Pezizomycotina</taxon>
        <taxon>Eurotiomycetes</taxon>
        <taxon>Eurotiomycetidae</taxon>
        <taxon>Onygenales</taxon>
        <taxon>Ajellomycetaceae</taxon>
        <taxon>Paracoccidioides</taxon>
    </lineage>
</organism>
<name>A0A1D2JIA0_PARBR</name>
<dbReference type="InterPro" id="IPR029052">
    <property type="entry name" value="Metallo-depent_PP-like"/>
</dbReference>
<dbReference type="InterPro" id="IPR006767">
    <property type="entry name" value="Cwf19-like_C_dom-2"/>
</dbReference>
<gene>
    <name evidence="3" type="ORF">ACO22_02598</name>
</gene>
<evidence type="ECO:0000313" key="4">
    <source>
        <dbReference type="Proteomes" id="UP000242814"/>
    </source>
</evidence>
<dbReference type="InterPro" id="IPR006768">
    <property type="entry name" value="Cwf19-like_C_dom-1"/>
</dbReference>
<evidence type="ECO:0000259" key="1">
    <source>
        <dbReference type="Pfam" id="PF04676"/>
    </source>
</evidence>
<accession>A0A1D2JIA0</accession>
<sequence>MTMASKIIVVGSVNCSIREVFTKLAKLQTKQNFTFAIIAGELFGDGSSEEELRDITALLNGTIKVPLPTYFTVGNHTIPKRVIEKIESDDEVCPNLYFLGRRGTLKTSEGIEIVALGGSFEDSATPASGLSDKYLPRYTEFDARSLFEAHGAHILITNQWPKSIHNGSEVSLPENAKVPEGTQCVADLCATLKPRYHFSSGAPFFYEREPFFHLPTEEAPDVKQITRFINLAPFSKSSNQKWLYAFTLDPQAAPLTAIPPGTTASPLLLFASKKRHALPGQQQSFSRFAHGDDYHRPSKRIRRPPLGPSECFFCLSNPNIATHLITSIGSDSYLTTAKGPLPTSATFRSLGFPGHLLIIPLTHAPTFDEIEDSNSKVATIQEMQRYRSALHAMLDERSQGELGAVTWEVSRSNGIHIHWQFLPVPSDLVTGGLVEAAFKVEAENLSYPKIQKVDNSTLQKGDYFRVKIWSPSPRALDGGERAGEGVKPGTETTLILPLSPEFRFDLQFGRRVMAKLLELEKRMNWRDDIQSQEEETADADDFKKAFEKFDFSLEE</sequence>
<dbReference type="GO" id="GO:0000398">
    <property type="term" value="P:mRNA splicing, via spliceosome"/>
    <property type="evidence" value="ECO:0007669"/>
    <property type="project" value="TreeGrafter"/>
</dbReference>
<dbReference type="CDD" id="cd07380">
    <property type="entry name" value="MPP_CWF19_N"/>
    <property type="match status" value="1"/>
</dbReference>
<dbReference type="VEuPathDB" id="FungiDB:PADG_03672"/>
<dbReference type="AlphaFoldDB" id="A0A1D2JIA0"/>
<dbReference type="PANTHER" id="PTHR12072">
    <property type="entry name" value="CWF19, CELL CYCLE CONTROL PROTEIN"/>
    <property type="match status" value="1"/>
</dbReference>
<dbReference type="VEuPathDB" id="FungiDB:PABG_01731"/>
<dbReference type="EMBL" id="LZYO01000083">
    <property type="protein sequence ID" value="ODH37688.1"/>
    <property type="molecule type" value="Genomic_DNA"/>
</dbReference>
<protein>
    <recommendedName>
        <fullName evidence="5">Cwf19-like C-terminal domain-containing protein</fullName>
    </recommendedName>
</protein>
<dbReference type="PANTHER" id="PTHR12072:SF4">
    <property type="entry name" value="CWF19-LIKE PROTEIN 1"/>
    <property type="match status" value="1"/>
</dbReference>
<dbReference type="GO" id="GO:0071014">
    <property type="term" value="C:post-mRNA release spliceosomal complex"/>
    <property type="evidence" value="ECO:0007669"/>
    <property type="project" value="TreeGrafter"/>
</dbReference>
<proteinExistence type="predicted"/>
<feature type="domain" description="Cwf19-like protein C-terminal" evidence="1">
    <location>
        <begin position="494"/>
        <end position="551"/>
    </location>
</feature>
<dbReference type="InterPro" id="IPR040194">
    <property type="entry name" value="Cwf19-like"/>
</dbReference>
<evidence type="ECO:0008006" key="5">
    <source>
        <dbReference type="Google" id="ProtNLM"/>
    </source>
</evidence>
<reference evidence="3 4" key="1">
    <citation type="submission" date="2016-06" db="EMBL/GenBank/DDBJ databases">
        <authorList>
            <person name="Kjaerup R.B."/>
            <person name="Dalgaard T.S."/>
            <person name="Juul-Madsen H.R."/>
        </authorList>
    </citation>
    <scope>NUCLEOTIDE SEQUENCE [LARGE SCALE GENOMIC DNA]</scope>
    <source>
        <strain evidence="3 4">Pb300</strain>
    </source>
</reference>